<sequence length="330" mass="37395">MWSHIEIIRLIEEYERHPKLWDPTHPDYIALYNGPQRSIQLAEIAEALNEGKPDGLKITGKDVRDKIRQMIWRYRDILIQKRHAAGEWQLYAAKMSYLSNYVLLPDQTRLTVVKSPDFSPNFFPRLSDPVMGFERSFAAESEYLPPQRSETSSPFDVKLEATASPPTVTESDGTTSGDGNIAKSNAGSESTQESNGTGQDKKRPEVSLPDEQREMEATWVRNLSFPMPSTYPSPSYVPITPPVRNNQVHPHTKRPRLAGPGNASSSHNESRQMAQSPVLKSEIEEDICRFGEYVTQTLRRIATTCPGRMPEATKRVRDALFDVEFQRFAS</sequence>
<comment type="caution">
    <text evidence="3">The sequence shown here is derived from an EMBL/GenBank/DDBJ whole genome shotgun (WGS) entry which is preliminary data.</text>
</comment>
<feature type="region of interest" description="Disordered" evidence="1">
    <location>
        <begin position="236"/>
        <end position="279"/>
    </location>
</feature>
<feature type="compositionally biased region" description="Polar residues" evidence="1">
    <location>
        <begin position="164"/>
        <end position="198"/>
    </location>
</feature>
<name>A0AAD4QZZ1_9BILA</name>
<protein>
    <submittedName>
        <fullName evidence="3">Alcohol dehydrogenase transcription factor myb/SANT-like domain-containing protein</fullName>
    </submittedName>
</protein>
<dbReference type="PANTHER" id="PTHR12243">
    <property type="entry name" value="MADF DOMAIN TRANSCRIPTION FACTOR"/>
    <property type="match status" value="1"/>
</dbReference>
<evidence type="ECO:0000313" key="4">
    <source>
        <dbReference type="Proteomes" id="UP001201812"/>
    </source>
</evidence>
<evidence type="ECO:0000259" key="2">
    <source>
        <dbReference type="PROSITE" id="PS51029"/>
    </source>
</evidence>
<dbReference type="EMBL" id="JAKKPZ010000131">
    <property type="protein sequence ID" value="KAI1700923.1"/>
    <property type="molecule type" value="Genomic_DNA"/>
</dbReference>
<organism evidence="3 4">
    <name type="scientific">Ditylenchus destructor</name>
    <dbReference type="NCBI Taxonomy" id="166010"/>
    <lineage>
        <taxon>Eukaryota</taxon>
        <taxon>Metazoa</taxon>
        <taxon>Ecdysozoa</taxon>
        <taxon>Nematoda</taxon>
        <taxon>Chromadorea</taxon>
        <taxon>Rhabditida</taxon>
        <taxon>Tylenchina</taxon>
        <taxon>Tylenchomorpha</taxon>
        <taxon>Sphaerularioidea</taxon>
        <taxon>Anguinidae</taxon>
        <taxon>Anguininae</taxon>
        <taxon>Ditylenchus</taxon>
    </lineage>
</organism>
<dbReference type="PANTHER" id="PTHR12243:SF67">
    <property type="entry name" value="COREPRESSOR OF PANGOLIN, ISOFORM A-RELATED"/>
    <property type="match status" value="1"/>
</dbReference>
<feature type="domain" description="MADF" evidence="2">
    <location>
        <begin position="9"/>
        <end position="102"/>
    </location>
</feature>
<dbReference type="SMART" id="SM00595">
    <property type="entry name" value="MADF"/>
    <property type="match status" value="1"/>
</dbReference>
<dbReference type="PROSITE" id="PS51029">
    <property type="entry name" value="MADF"/>
    <property type="match status" value="1"/>
</dbReference>
<dbReference type="Proteomes" id="UP001201812">
    <property type="component" value="Unassembled WGS sequence"/>
</dbReference>
<dbReference type="Pfam" id="PF10545">
    <property type="entry name" value="MADF_DNA_bdg"/>
    <property type="match status" value="1"/>
</dbReference>
<gene>
    <name evidence="3" type="ORF">DdX_16420</name>
</gene>
<feature type="region of interest" description="Disordered" evidence="1">
    <location>
        <begin position="162"/>
        <end position="212"/>
    </location>
</feature>
<feature type="compositionally biased region" description="Polar residues" evidence="1">
    <location>
        <begin position="262"/>
        <end position="275"/>
    </location>
</feature>
<evidence type="ECO:0000313" key="3">
    <source>
        <dbReference type="EMBL" id="KAI1700923.1"/>
    </source>
</evidence>
<dbReference type="InterPro" id="IPR039353">
    <property type="entry name" value="TF_Adf1"/>
</dbReference>
<dbReference type="InterPro" id="IPR006578">
    <property type="entry name" value="MADF-dom"/>
</dbReference>
<proteinExistence type="predicted"/>
<dbReference type="AlphaFoldDB" id="A0AAD4QZZ1"/>
<reference evidence="3" key="1">
    <citation type="submission" date="2022-01" db="EMBL/GenBank/DDBJ databases">
        <title>Genome Sequence Resource for Two Populations of Ditylenchus destructor, the Migratory Endoparasitic Phytonematode.</title>
        <authorList>
            <person name="Zhang H."/>
            <person name="Lin R."/>
            <person name="Xie B."/>
        </authorList>
    </citation>
    <scope>NUCLEOTIDE SEQUENCE</scope>
    <source>
        <strain evidence="3">BazhouSP</strain>
    </source>
</reference>
<feature type="compositionally biased region" description="Basic and acidic residues" evidence="1">
    <location>
        <begin position="199"/>
        <end position="212"/>
    </location>
</feature>
<evidence type="ECO:0000256" key="1">
    <source>
        <dbReference type="SAM" id="MobiDB-lite"/>
    </source>
</evidence>
<keyword evidence="4" id="KW-1185">Reference proteome</keyword>
<accession>A0AAD4QZZ1</accession>